<reference evidence="2" key="2">
    <citation type="submission" date="2021-04" db="EMBL/GenBank/DDBJ databases">
        <authorList>
            <person name="Gilroy R."/>
        </authorList>
    </citation>
    <scope>NUCLEOTIDE SEQUENCE</scope>
    <source>
        <strain evidence="2">G3-2149</strain>
    </source>
</reference>
<keyword evidence="1" id="KW-1133">Transmembrane helix</keyword>
<evidence type="ECO:0000256" key="1">
    <source>
        <dbReference type="SAM" id="Phobius"/>
    </source>
</evidence>
<sequence>MRKKIGFTLLLGLICIGLFVWIGYKVKTMLNGNSLISLSITQNSEIEETPIEISKIQRIGEWEFLSIKTEELVDSIKKGFFFDDHMACIYQGTLSLGINMETFNEQWILAQKADSISLLLPPITLLDQDFINEAKTNVFIEEGTWTEKEKEELYQKARKRMQQRACSQENRAIAEKHASAQISHLLRTMGFTKIHLSFRKE</sequence>
<name>A0A9E2P1S5_9BACT</name>
<feature type="transmembrane region" description="Helical" evidence="1">
    <location>
        <begin position="7"/>
        <end position="24"/>
    </location>
</feature>
<keyword evidence="1" id="KW-0812">Transmembrane</keyword>
<keyword evidence="1" id="KW-0472">Membrane</keyword>
<accession>A0A9E2P1S5</accession>
<evidence type="ECO:0000313" key="2">
    <source>
        <dbReference type="EMBL" id="MBU3854073.1"/>
    </source>
</evidence>
<reference evidence="2" key="1">
    <citation type="journal article" date="2021" name="PeerJ">
        <title>Extensive microbial diversity within the chicken gut microbiome revealed by metagenomics and culture.</title>
        <authorList>
            <person name="Gilroy R."/>
            <person name="Ravi A."/>
            <person name="Getino M."/>
            <person name="Pursley I."/>
            <person name="Horton D.L."/>
            <person name="Alikhan N.F."/>
            <person name="Baker D."/>
            <person name="Gharbi K."/>
            <person name="Hall N."/>
            <person name="Watson M."/>
            <person name="Adriaenssens E.M."/>
            <person name="Foster-Nyarko E."/>
            <person name="Jarju S."/>
            <person name="Secka A."/>
            <person name="Antonio M."/>
            <person name="Oren A."/>
            <person name="Chaudhuri R.R."/>
            <person name="La Ragione R."/>
            <person name="Hildebrand F."/>
            <person name="Pallen M.J."/>
        </authorList>
    </citation>
    <scope>NUCLEOTIDE SEQUENCE</scope>
    <source>
        <strain evidence="2">G3-2149</strain>
    </source>
</reference>
<gene>
    <name evidence="2" type="ORF">H9789_09745</name>
</gene>
<protein>
    <submittedName>
        <fullName evidence="2">DUF4230 domain-containing protein</fullName>
    </submittedName>
</protein>
<dbReference type="Proteomes" id="UP000823865">
    <property type="component" value="Unassembled WGS sequence"/>
</dbReference>
<evidence type="ECO:0000313" key="3">
    <source>
        <dbReference type="Proteomes" id="UP000823865"/>
    </source>
</evidence>
<comment type="caution">
    <text evidence="2">The sequence shown here is derived from an EMBL/GenBank/DDBJ whole genome shotgun (WGS) entry which is preliminary data.</text>
</comment>
<dbReference type="InterPro" id="IPR025324">
    <property type="entry name" value="DUF4230"/>
</dbReference>
<dbReference type="AlphaFoldDB" id="A0A9E2P1S5"/>
<proteinExistence type="predicted"/>
<organism evidence="2 3">
    <name type="scientific">Candidatus Paraprevotella stercoravium</name>
    <dbReference type="NCBI Taxonomy" id="2838725"/>
    <lineage>
        <taxon>Bacteria</taxon>
        <taxon>Pseudomonadati</taxon>
        <taxon>Bacteroidota</taxon>
        <taxon>Bacteroidia</taxon>
        <taxon>Bacteroidales</taxon>
        <taxon>Prevotellaceae</taxon>
        <taxon>Paraprevotella</taxon>
    </lineage>
</organism>
<dbReference type="Pfam" id="PF14014">
    <property type="entry name" value="DUF4230"/>
    <property type="match status" value="1"/>
</dbReference>
<dbReference type="EMBL" id="JAHLFU010000202">
    <property type="protein sequence ID" value="MBU3854073.1"/>
    <property type="molecule type" value="Genomic_DNA"/>
</dbReference>